<organism evidence="1 2">
    <name type="scientific">Pedobacter lusitanus</name>
    <dbReference type="NCBI Taxonomy" id="1503925"/>
    <lineage>
        <taxon>Bacteria</taxon>
        <taxon>Pseudomonadati</taxon>
        <taxon>Bacteroidota</taxon>
        <taxon>Sphingobacteriia</taxon>
        <taxon>Sphingobacteriales</taxon>
        <taxon>Sphingobacteriaceae</taxon>
        <taxon>Pedobacter</taxon>
    </lineage>
</organism>
<dbReference type="PANTHER" id="PTHR30565:SF9">
    <property type="entry name" value="PROTEIN YCIF"/>
    <property type="match status" value="1"/>
</dbReference>
<dbReference type="InterPro" id="IPR010287">
    <property type="entry name" value="DUF892_YciF-like"/>
</dbReference>
<dbReference type="AlphaFoldDB" id="A0A0D0F7P6"/>
<protein>
    <submittedName>
        <fullName evidence="1">Uncharacterized protein</fullName>
    </submittedName>
</protein>
<reference evidence="1 2" key="1">
    <citation type="submission" date="2015-01" db="EMBL/GenBank/DDBJ databases">
        <title>Draft genome sequence of Pedobacter sp. NL19 isolated from sludge of an effluent treatment pond in an abandoned uranium mine.</title>
        <authorList>
            <person name="Santos T."/>
            <person name="Caetano T."/>
            <person name="Covas C."/>
            <person name="Cruz A."/>
            <person name="Mendo S."/>
        </authorList>
    </citation>
    <scope>NUCLEOTIDE SEQUENCE [LARGE SCALE GENOMIC DNA]</scope>
    <source>
        <strain evidence="1 2">NL19</strain>
    </source>
</reference>
<dbReference type="EMBL" id="JXRA01000031">
    <property type="protein sequence ID" value="KIO77678.1"/>
    <property type="molecule type" value="Genomic_DNA"/>
</dbReference>
<evidence type="ECO:0000313" key="1">
    <source>
        <dbReference type="EMBL" id="KIO77678.1"/>
    </source>
</evidence>
<dbReference type="InterPro" id="IPR009078">
    <property type="entry name" value="Ferritin-like_SF"/>
</dbReference>
<dbReference type="Gene3D" id="1.20.1260.10">
    <property type="match status" value="1"/>
</dbReference>
<comment type="caution">
    <text evidence="1">The sequence shown here is derived from an EMBL/GenBank/DDBJ whole genome shotgun (WGS) entry which is preliminary data.</text>
</comment>
<keyword evidence="2" id="KW-1185">Reference proteome</keyword>
<dbReference type="InterPro" id="IPR047114">
    <property type="entry name" value="YciF"/>
</dbReference>
<dbReference type="STRING" id="1503925.TH53_08420"/>
<gene>
    <name evidence="1" type="ORF">TH53_08420</name>
</gene>
<sequence>MSREQSDKTKKTTQFHQLFVEELQDMLWADEHLLKLLRELEKAAENSSLKTMLNKHLTQTVIHVQRLREMFEKLKQQPKLEKCQGMAGLIAEAELLVEHTDRNPLVRDAAIIMAMQKINQYEMASYETMVTFAEQWGHFSIKELLLATLKEKWQTDTELANIAVIVMAP</sequence>
<dbReference type="Pfam" id="PF05974">
    <property type="entry name" value="DUF892"/>
    <property type="match status" value="1"/>
</dbReference>
<dbReference type="SUPFAM" id="SSF47240">
    <property type="entry name" value="Ferritin-like"/>
    <property type="match status" value="1"/>
</dbReference>
<dbReference type="InterPro" id="IPR012347">
    <property type="entry name" value="Ferritin-like"/>
</dbReference>
<name>A0A0D0F7P6_9SPHI</name>
<dbReference type="Proteomes" id="UP000032049">
    <property type="component" value="Unassembled WGS sequence"/>
</dbReference>
<evidence type="ECO:0000313" key="2">
    <source>
        <dbReference type="Proteomes" id="UP000032049"/>
    </source>
</evidence>
<accession>A0A0D0F7P6</accession>
<dbReference type="PANTHER" id="PTHR30565">
    <property type="entry name" value="PROTEIN YCIF"/>
    <property type="match status" value="1"/>
</dbReference>
<proteinExistence type="predicted"/>